<dbReference type="SUPFAM" id="SSF52833">
    <property type="entry name" value="Thioredoxin-like"/>
    <property type="match status" value="1"/>
</dbReference>
<organism evidence="2 3">
    <name type="scientific">Mariniblastus fucicola</name>
    <dbReference type="NCBI Taxonomy" id="980251"/>
    <lineage>
        <taxon>Bacteria</taxon>
        <taxon>Pseudomonadati</taxon>
        <taxon>Planctomycetota</taxon>
        <taxon>Planctomycetia</taxon>
        <taxon>Pirellulales</taxon>
        <taxon>Pirellulaceae</taxon>
        <taxon>Mariniblastus</taxon>
    </lineage>
</organism>
<evidence type="ECO:0000259" key="1">
    <source>
        <dbReference type="Pfam" id="PF00085"/>
    </source>
</evidence>
<dbReference type="KEGG" id="mff:MFFC18_28650"/>
<dbReference type="InterPro" id="IPR036249">
    <property type="entry name" value="Thioredoxin-like_sf"/>
</dbReference>
<evidence type="ECO:0000313" key="3">
    <source>
        <dbReference type="Proteomes" id="UP000322214"/>
    </source>
</evidence>
<accession>A0A5B9P9E3</accession>
<dbReference type="Proteomes" id="UP000322214">
    <property type="component" value="Chromosome"/>
</dbReference>
<keyword evidence="3" id="KW-1185">Reference proteome</keyword>
<gene>
    <name evidence="2" type="primary">trxA_4</name>
    <name evidence="2" type="ORF">MFFC18_28650</name>
</gene>
<feature type="domain" description="Thioredoxin" evidence="1">
    <location>
        <begin position="1"/>
        <end position="47"/>
    </location>
</feature>
<dbReference type="AlphaFoldDB" id="A0A5B9P9E3"/>
<dbReference type="EMBL" id="CP042912">
    <property type="protein sequence ID" value="QEG22974.1"/>
    <property type="molecule type" value="Genomic_DNA"/>
</dbReference>
<protein>
    <submittedName>
        <fullName evidence="2">Thioredoxin</fullName>
    </submittedName>
</protein>
<reference evidence="2 3" key="1">
    <citation type="submission" date="2019-08" db="EMBL/GenBank/DDBJ databases">
        <title>Deep-cultivation of Planctomycetes and their phenomic and genomic characterization uncovers novel biology.</title>
        <authorList>
            <person name="Wiegand S."/>
            <person name="Jogler M."/>
            <person name="Boedeker C."/>
            <person name="Pinto D."/>
            <person name="Vollmers J."/>
            <person name="Rivas-Marin E."/>
            <person name="Kohn T."/>
            <person name="Peeters S.H."/>
            <person name="Heuer A."/>
            <person name="Rast P."/>
            <person name="Oberbeckmann S."/>
            <person name="Bunk B."/>
            <person name="Jeske O."/>
            <person name="Meyerdierks A."/>
            <person name="Storesund J.E."/>
            <person name="Kallscheuer N."/>
            <person name="Luecker S."/>
            <person name="Lage O.M."/>
            <person name="Pohl T."/>
            <person name="Merkel B.J."/>
            <person name="Hornburger P."/>
            <person name="Mueller R.-W."/>
            <person name="Bruemmer F."/>
            <person name="Labrenz M."/>
            <person name="Spormann A.M."/>
            <person name="Op den Camp H."/>
            <person name="Overmann J."/>
            <person name="Amann R."/>
            <person name="Jetten M.S.M."/>
            <person name="Mascher T."/>
            <person name="Medema M.H."/>
            <person name="Devos D.P."/>
            <person name="Kaster A.-K."/>
            <person name="Ovreas L."/>
            <person name="Rohde M."/>
            <person name="Galperin M.Y."/>
            <person name="Jogler C."/>
        </authorList>
    </citation>
    <scope>NUCLEOTIDE SEQUENCE [LARGE SCALE GENOMIC DNA]</scope>
    <source>
        <strain evidence="2 3">FC18</strain>
    </source>
</reference>
<dbReference type="Pfam" id="PF00085">
    <property type="entry name" value="Thioredoxin"/>
    <property type="match status" value="1"/>
</dbReference>
<evidence type="ECO:0000313" key="2">
    <source>
        <dbReference type="EMBL" id="QEG22974.1"/>
    </source>
</evidence>
<name>A0A5B9P9E3_9BACT</name>
<dbReference type="STRING" id="980251.GCA_001642875_04093"/>
<dbReference type="Gene3D" id="3.40.30.10">
    <property type="entry name" value="Glutaredoxin"/>
    <property type="match status" value="1"/>
</dbReference>
<sequence length="52" mass="5763">MDVMENMDLAVKYGIAAVPTLLLFKDGEVVERLQGYQDKAKLQQLIDGHVSA</sequence>
<proteinExistence type="predicted"/>
<dbReference type="InterPro" id="IPR013766">
    <property type="entry name" value="Thioredoxin_domain"/>
</dbReference>
<dbReference type="CDD" id="cd02947">
    <property type="entry name" value="TRX_family"/>
    <property type="match status" value="1"/>
</dbReference>